<keyword evidence="5" id="KW-1185">Reference proteome</keyword>
<feature type="compositionally biased region" description="Polar residues" evidence="2">
    <location>
        <begin position="871"/>
        <end position="881"/>
    </location>
</feature>
<reference evidence="4 5" key="1">
    <citation type="submission" date="2019-03" db="EMBL/GenBank/DDBJ databases">
        <authorList>
            <person name="Gaulin E."/>
            <person name="Dumas B."/>
        </authorList>
    </citation>
    <scope>NUCLEOTIDE SEQUENCE [LARGE SCALE GENOMIC DNA]</scope>
    <source>
        <strain evidence="4">CBS 568.67</strain>
    </source>
</reference>
<feature type="region of interest" description="Disordered" evidence="2">
    <location>
        <begin position="1926"/>
        <end position="1954"/>
    </location>
</feature>
<reference evidence="3" key="2">
    <citation type="submission" date="2019-06" db="EMBL/GenBank/DDBJ databases">
        <title>Genomics analysis of Aphanomyces spp. identifies a new class of oomycete effector associated with host adaptation.</title>
        <authorList>
            <person name="Gaulin E."/>
        </authorList>
    </citation>
    <scope>NUCLEOTIDE SEQUENCE</scope>
    <source>
        <strain evidence="3">CBS 578.67</strain>
    </source>
</reference>
<feature type="compositionally biased region" description="Basic and acidic residues" evidence="2">
    <location>
        <begin position="1743"/>
        <end position="1765"/>
    </location>
</feature>
<keyword evidence="1" id="KW-0175">Coiled coil</keyword>
<dbReference type="CDD" id="cd22249">
    <property type="entry name" value="UDM1_RNF168_RNF169-like"/>
    <property type="match status" value="1"/>
</dbReference>
<evidence type="ECO:0000313" key="5">
    <source>
        <dbReference type="Proteomes" id="UP000332933"/>
    </source>
</evidence>
<feature type="region of interest" description="Disordered" evidence="2">
    <location>
        <begin position="1810"/>
        <end position="1853"/>
    </location>
</feature>
<dbReference type="EMBL" id="CAADRA010005792">
    <property type="protein sequence ID" value="VFT92697.1"/>
    <property type="molecule type" value="Genomic_DNA"/>
</dbReference>
<dbReference type="Gene3D" id="2.130.10.10">
    <property type="entry name" value="YVTN repeat-like/Quinoprotein amine dehydrogenase"/>
    <property type="match status" value="2"/>
</dbReference>
<dbReference type="OrthoDB" id="78755at2759"/>
<accession>A0A485L4J1</accession>
<feature type="region of interest" description="Disordered" evidence="2">
    <location>
        <begin position="2054"/>
        <end position="2084"/>
    </location>
</feature>
<proteinExistence type="predicted"/>
<name>A0A485L4J1_9STRA</name>
<evidence type="ECO:0000256" key="2">
    <source>
        <dbReference type="SAM" id="MobiDB-lite"/>
    </source>
</evidence>
<dbReference type="InterPro" id="IPR015943">
    <property type="entry name" value="WD40/YVTN_repeat-like_dom_sf"/>
</dbReference>
<protein>
    <submittedName>
        <fullName evidence="4">Aste57867_15911 protein</fullName>
    </submittedName>
</protein>
<dbReference type="EMBL" id="VJMH01005771">
    <property type="protein sequence ID" value="KAF0693082.1"/>
    <property type="molecule type" value="Genomic_DNA"/>
</dbReference>
<evidence type="ECO:0000313" key="4">
    <source>
        <dbReference type="EMBL" id="VFT92697.1"/>
    </source>
</evidence>
<gene>
    <name evidence="4" type="primary">Aste57867_15911</name>
    <name evidence="3" type="ORF">As57867_015855</name>
    <name evidence="4" type="ORF">ASTE57867_15911</name>
</gene>
<dbReference type="InterPro" id="IPR036322">
    <property type="entry name" value="WD40_repeat_dom_sf"/>
</dbReference>
<dbReference type="SUPFAM" id="SSF50978">
    <property type="entry name" value="WD40 repeat-like"/>
    <property type="match status" value="1"/>
</dbReference>
<evidence type="ECO:0000313" key="3">
    <source>
        <dbReference type="EMBL" id="KAF0693082.1"/>
    </source>
</evidence>
<evidence type="ECO:0000256" key="1">
    <source>
        <dbReference type="SAM" id="Coils"/>
    </source>
</evidence>
<dbReference type="Proteomes" id="UP000332933">
    <property type="component" value="Unassembled WGS sequence"/>
</dbReference>
<feature type="region of interest" description="Disordered" evidence="2">
    <location>
        <begin position="1743"/>
        <end position="1768"/>
    </location>
</feature>
<organism evidence="4 5">
    <name type="scientific">Aphanomyces stellatus</name>
    <dbReference type="NCBI Taxonomy" id="120398"/>
    <lineage>
        <taxon>Eukaryota</taxon>
        <taxon>Sar</taxon>
        <taxon>Stramenopiles</taxon>
        <taxon>Oomycota</taxon>
        <taxon>Saprolegniomycetes</taxon>
        <taxon>Saprolegniales</taxon>
        <taxon>Verrucalvaceae</taxon>
        <taxon>Aphanomyces</taxon>
    </lineage>
</organism>
<sequence length="2084" mass="228273">MADLSLLLREEKQTGLGQIVSADYNHQDHELALTNGATLQVYSNVMEDVQLRCTVRAGDGEQFVCIIYVEWTNAFLVLVAAGTSILRRILLADGSGFEDLGILCPDGMTTISPLPSSFSSSQGTLLAATKNSVLHELVTSDSAGGIRIWALRSALVVAARGSPTKKTDILRCPTRLHMTLFHALCVDGDRKRILAASTRAVKIFDALTGAQLAKFRHGVDMDVRFLEYIPALDHVLVYALSFDDAPVEVWSIANLKQIHLVVVDAPSPLLPTSPVTALCTTTASQAGVAAKAGLHSVLVLTRTSQLSLLPVSTSASSSPPVCHTVHLQSLALPSTTTTTIASDPHPRPKPYSTAFLLCNLQYAARDFITVVQSNATESCIRIVELLSMHSTSRMLSSSAKLFSLRVRGRLFDFAFNKPHRDIKPRRGYSLFGGTVATNSVQLFEDVALPVCELDLVRNEGVDMADKPAICFLEYSTLLAKCIVGWSDGVLDLFALSGKRWRMLKRPSGIGVMADCVCTFQLPSAASTTIALVAADAQGKLDTWSIEDHASVYMGTLKAHSERSDDKIESSIPLTPAHSIVSILNPLAMPPSGDPPTGVLMITTSFDGQIKLWSWTPAWSLVGLFKTYSINLSVAKLVDMHHMCCGCEAGAVELWKLPRHTAKDASLLTAKKPVVHCLAAHATTVSDVSVHHGVGATPEHDYTLVATLGRDRAILFWYFAVAGDAEMLVPFRVVVASAPPCGGYFSSTASPTGVSYLCCLGNSVERVVHLPRAKKHLLAVVMQASYVPESAAPSSLAQHTPLTHDTSGASSLYQPMDVPLQLTIPVVDIHVTFPSSDTPVAAPHATARLAMTMKMGQDTVLGVPLGQATSLSSLEEGSNRRNSMAGATPEDGVTGGLIRRNSLGGQSQQAIIPRAYRNLTLRANAPRVYRPPREPKERKKVGTSASMSRLPYNVHVVHAFGVGDDAGASMATPRLEQRRRGVVQVSAVVPSAATTAMTTAAARRMSDIVDTHGDADDGARPIHVIEMATRPPTNPYAPLFWLESNANHSHHHVPGSPHDDDSGGCAMTAQAAFDVETIYIGWDDLSPDQQFVEVQASLWTKSIVAMAAVDGVERPQPSLATPTAISDKIAYHKYASWYARKSTARVVFLREELAFGTTDDAVLEQAQCHGVALPKLSDSTSVNIYSPMFFRWCRYVAWYSKGVFLEPHDVGSLASMDWTASRARLDERTDVLRTRLHEIECALHGFQKLQAKALATEEAARKAAAAMLFRIHKNATNLTKPTLPPDLARLDVDFFHPIVLPSGQILDFVPWESLSLVEQQKELALAMTDVYVRWEAMKQHVTMPDVLSALTSDDLDDHQLTTRCEAFIAWWSQPNNPARVRFLKHEAHEAAKDAQIHAAASRAGVDLAFHSAIKLFTHTTVAGAVAAPGADDDDLNRYHDWYFAHSAASARVDFLKQKMVLVQRKKRFHLVLDMGRLPAPILWSMTPPILLATDVDDAKAPTAATTQVVVDEPPPPPATIDAAVSSTTAAGDADALERLAREQWEAQMLTWNRAQMETEDALAQTMRLMDDDDDDADDGDVDANDAERAPRVFQERDYSTSYFFASMPGAGDAAHVASLGWTRGCGLDNGDEEADERDVREMERQRQLELDALDRVRIAEEERVAALALAEQMREDERKAQKRARQLEVKRILQWQREETARREIEATQRRLERECAAMAAEEGAERRRLDDLARERREMACADAESRETWARRADRDRRDHEARAKDRRRMLHEDMRSRHAAAHAADMVRQAAARHLFLRELYTPFEPHFPDNDDRRCLRTSQTRRRQRRSDADAYDVAASQHRRPMSQQAAGRLVSGQYTVPFVDETPETEVYQVQPSHKFQTLVGLPIDYRRPASSHHQNVVHSLDTLTRARSVPGLLARPLTSTTASSRGLHHAKSNQQLHDGPTQGIGSSDVDMARLAARTASRRIKAYRRRTPDGLAPLGRNKSTRGSVATTMGLVIDHSLVDDDTALFRESKLPPPFFRGHLGVVGQHPQATASPLVAHPSLFSTAGGAATPNLRAPQASSMPTSDDYDFGRPPSPTA</sequence>
<feature type="region of interest" description="Disordered" evidence="2">
    <location>
        <begin position="871"/>
        <end position="904"/>
    </location>
</feature>
<feature type="coiled-coil region" evidence="1">
    <location>
        <begin position="1655"/>
        <end position="1721"/>
    </location>
</feature>